<dbReference type="AlphaFoldDB" id="A0A2C9LPL1"/>
<dbReference type="VEuPathDB" id="VectorBase:BGLB033397"/>
<organism evidence="1 2">
    <name type="scientific">Biomphalaria glabrata</name>
    <name type="common">Bloodfluke planorb</name>
    <name type="synonym">Freshwater snail</name>
    <dbReference type="NCBI Taxonomy" id="6526"/>
    <lineage>
        <taxon>Eukaryota</taxon>
        <taxon>Metazoa</taxon>
        <taxon>Spiralia</taxon>
        <taxon>Lophotrochozoa</taxon>
        <taxon>Mollusca</taxon>
        <taxon>Gastropoda</taxon>
        <taxon>Heterobranchia</taxon>
        <taxon>Euthyneura</taxon>
        <taxon>Panpulmonata</taxon>
        <taxon>Hygrophila</taxon>
        <taxon>Lymnaeoidea</taxon>
        <taxon>Planorbidae</taxon>
        <taxon>Biomphalaria</taxon>
    </lineage>
</organism>
<dbReference type="Proteomes" id="UP000076420">
    <property type="component" value="Unassembled WGS sequence"/>
</dbReference>
<dbReference type="RefSeq" id="XP_013096316.2">
    <property type="nucleotide sequence ID" value="XM_013240862.2"/>
</dbReference>
<dbReference type="VEuPathDB" id="VectorBase:BGLAX_038793"/>
<dbReference type="EnsemblMetazoa" id="BGLB033397-RA">
    <property type="protein sequence ID" value="BGLB033397-PA"/>
    <property type="gene ID" value="BGLB033397"/>
</dbReference>
<proteinExistence type="predicted"/>
<dbReference type="KEGG" id="bgt:106079662"/>
<evidence type="ECO:0000313" key="2">
    <source>
        <dbReference type="Proteomes" id="UP000076420"/>
    </source>
</evidence>
<gene>
    <name evidence="1" type="primary">106079662</name>
</gene>
<reference evidence="1" key="1">
    <citation type="submission" date="2020-05" db="UniProtKB">
        <authorList>
            <consortium name="EnsemblMetazoa"/>
        </authorList>
    </citation>
    <scope>IDENTIFICATION</scope>
    <source>
        <strain evidence="1">BB02</strain>
    </source>
</reference>
<accession>A0A2C9LPL1</accession>
<name>A0A2C9LPL1_BIOGL</name>
<dbReference type="OrthoDB" id="10358794at2759"/>
<sequence>MEGAVDLRMIVREYLDIRNQQWGNQDPIQEFGKPQIVLDALKIGVRGQSKWELSLIPDMKTQKVEYDAFRPGLYSEVVADSSSVLGNTFTINQGLVLGFNKKLSIRVPDDLKPDLENQTYVDIYPGQQVTDSKQKLKFSLASSHIMPQSYSGLSKSVANVDIEEKHYRGLVRFQVEVQGAVLFYRGNGEKIDEMDIAQIVEDVKRYHPNNDSTKDVEVDYETFPEQLPKSVFWNMQITADILCDFTEKLVWK</sequence>
<protein>
    <submittedName>
        <fullName evidence="1">Uncharacterized protein</fullName>
    </submittedName>
</protein>
<evidence type="ECO:0000313" key="1">
    <source>
        <dbReference type="EnsemblMetazoa" id="BGLB033397-PA"/>
    </source>
</evidence>